<protein>
    <recommendedName>
        <fullName evidence="1">YcaO domain-containing protein</fullName>
    </recommendedName>
</protein>
<organism evidence="2 3">
    <name type="scientific">Dictyobacter kobayashii</name>
    <dbReference type="NCBI Taxonomy" id="2014872"/>
    <lineage>
        <taxon>Bacteria</taxon>
        <taxon>Bacillati</taxon>
        <taxon>Chloroflexota</taxon>
        <taxon>Ktedonobacteria</taxon>
        <taxon>Ktedonobacterales</taxon>
        <taxon>Dictyobacteraceae</taxon>
        <taxon>Dictyobacter</taxon>
    </lineage>
</organism>
<dbReference type="PANTHER" id="PTHR37809:SF1">
    <property type="entry name" value="RIBOSOMAL PROTEIN S12 METHYLTHIOTRANSFERASE ACCESSORY FACTOR YCAO"/>
    <property type="match status" value="1"/>
</dbReference>
<evidence type="ECO:0000313" key="2">
    <source>
        <dbReference type="EMBL" id="GCE21476.1"/>
    </source>
</evidence>
<accession>A0A402AQV5</accession>
<evidence type="ECO:0000259" key="1">
    <source>
        <dbReference type="PROSITE" id="PS51664"/>
    </source>
</evidence>
<dbReference type="PANTHER" id="PTHR37809">
    <property type="entry name" value="RIBOSOMAL PROTEIN S12 METHYLTHIOTRANSFERASE ACCESSORY FACTOR YCAO"/>
    <property type="match status" value="1"/>
</dbReference>
<reference evidence="3" key="1">
    <citation type="submission" date="2018-12" db="EMBL/GenBank/DDBJ databases">
        <title>Tengunoibacter tsumagoiensis gen. nov., sp. nov., Dictyobacter kobayashii sp. nov., D. alpinus sp. nov., and D. joshuensis sp. nov. and description of Dictyobacteraceae fam. nov. within the order Ktedonobacterales isolated from Tengu-no-mugimeshi.</title>
        <authorList>
            <person name="Wang C.M."/>
            <person name="Zheng Y."/>
            <person name="Sakai Y."/>
            <person name="Toyoda A."/>
            <person name="Minakuchi Y."/>
            <person name="Abe K."/>
            <person name="Yokota A."/>
            <person name="Yabe S."/>
        </authorList>
    </citation>
    <scope>NUCLEOTIDE SEQUENCE [LARGE SCALE GENOMIC DNA]</scope>
    <source>
        <strain evidence="3">Uno11</strain>
    </source>
</reference>
<evidence type="ECO:0000313" key="3">
    <source>
        <dbReference type="Proteomes" id="UP000287188"/>
    </source>
</evidence>
<dbReference type="RefSeq" id="WP_126553158.1">
    <property type="nucleotide sequence ID" value="NZ_BIFS01000001.1"/>
</dbReference>
<dbReference type="EMBL" id="BIFS01000001">
    <property type="protein sequence ID" value="GCE21476.1"/>
    <property type="molecule type" value="Genomic_DNA"/>
</dbReference>
<dbReference type="OrthoDB" id="2379922at2"/>
<dbReference type="AlphaFoldDB" id="A0A402AQV5"/>
<proteinExistence type="predicted"/>
<dbReference type="Pfam" id="PF02624">
    <property type="entry name" value="YcaO"/>
    <property type="match status" value="1"/>
</dbReference>
<dbReference type="InterPro" id="IPR003776">
    <property type="entry name" value="YcaO-like_dom"/>
</dbReference>
<name>A0A402AQV5_9CHLR</name>
<dbReference type="Gene3D" id="3.30.1330.230">
    <property type="match status" value="1"/>
</dbReference>
<dbReference type="Proteomes" id="UP000287188">
    <property type="component" value="Unassembled WGS sequence"/>
</dbReference>
<dbReference type="PROSITE" id="PS51664">
    <property type="entry name" value="YCAO"/>
    <property type="match status" value="1"/>
</dbReference>
<keyword evidence="3" id="KW-1185">Reference proteome</keyword>
<comment type="caution">
    <text evidence="2">The sequence shown here is derived from an EMBL/GenBank/DDBJ whole genome shotgun (WGS) entry which is preliminary data.</text>
</comment>
<feature type="domain" description="YcaO" evidence="1">
    <location>
        <begin position="74"/>
        <end position="472"/>
    </location>
</feature>
<gene>
    <name evidence="2" type="ORF">KDK_52760</name>
</gene>
<sequence length="472" mass="52772">MPLQEIARRSSQGVDPRVKLQVDRMVSPMLGPIRRLMALSYDASSPAACTILPELADVHRRAGLLSAPEYHLGGYGFSLEESMRKALGESAERAALMTFHAYCAPLLRRTSQQELERQDVAHIPLAQLALFSPQQRAQAHFPFSVVAEQTPITWVPMLDLQKDSTTLLPAQAVLNGFPCQDEARATLVVSTGTATHVNYGRALRGALLELLQIDAAMGHWYSTTTAQKIDVSPQSTPRFAHFLTQYSSWWKREDSDIEFYWLPQPDGIPVYIVICAIRRPTGYPAVAFGLGVSLDLDTALYGAFIEAIPVNFIAMVNGLDRLYGTRDTNETPQRQTKDLQSAYRSFESSTDTDFDSNVGFYALPEQATRLFPARFDPRRQISGSAIRQQVAEIPRDTPFDEANSILFAKVLQKYRIYALDITTNDSKALGYRVVRLFSPDLLALCAPRYPQASHPRFQAYGGFHKVEPHPYP</sequence>